<accession>A0A699YM26</accession>
<dbReference type="AlphaFoldDB" id="A0A699YM26"/>
<dbReference type="InterPro" id="IPR054722">
    <property type="entry name" value="PolX-like_BBD"/>
</dbReference>
<comment type="caution">
    <text evidence="2">The sequence shown here is derived from an EMBL/GenBank/DDBJ whole genome shotgun (WGS) entry which is preliminary data.</text>
</comment>
<gene>
    <name evidence="2" type="ORF">HaLaN_01864</name>
</gene>
<evidence type="ECO:0000259" key="1">
    <source>
        <dbReference type="Pfam" id="PF22936"/>
    </source>
</evidence>
<dbReference type="EMBL" id="BLLF01000074">
    <property type="protein sequence ID" value="GFH07109.1"/>
    <property type="molecule type" value="Genomic_DNA"/>
</dbReference>
<protein>
    <recommendedName>
        <fullName evidence="1">Retrovirus-related Pol polyprotein from transposon TNT 1-94-like beta-barrel domain-containing protein</fullName>
    </recommendedName>
</protein>
<sequence length="225" mass="25710">MNKPQRMSDILRKMQRYEQLIATRQAAKDESSRVLIRTEDLERQAAQKRCADSYDLGHPAANPDCRDEPAREGCWVLAPPNTRYHLTYDEDLLADYQPFTRYFVLNGREVKAVGIGRATITTPYASLLLHNVFHVPSMTCNLMSLDDTLMPTRMHERGTSVTLTTCKGRILAASRSELHPVKCFGVGPPPELYGEEFVVTTGPRDISCRVTWNWNRDMPQRDMHI</sequence>
<name>A0A699YM26_HAELA</name>
<keyword evidence="3" id="KW-1185">Reference proteome</keyword>
<evidence type="ECO:0000313" key="2">
    <source>
        <dbReference type="EMBL" id="GFH07109.1"/>
    </source>
</evidence>
<proteinExistence type="predicted"/>
<reference evidence="2 3" key="1">
    <citation type="submission" date="2020-02" db="EMBL/GenBank/DDBJ databases">
        <title>Draft genome sequence of Haematococcus lacustris strain NIES-144.</title>
        <authorList>
            <person name="Morimoto D."/>
            <person name="Nakagawa S."/>
            <person name="Yoshida T."/>
            <person name="Sawayama S."/>
        </authorList>
    </citation>
    <scope>NUCLEOTIDE SEQUENCE [LARGE SCALE GENOMIC DNA]</scope>
    <source>
        <strain evidence="2 3">NIES-144</strain>
    </source>
</reference>
<organism evidence="2 3">
    <name type="scientific">Haematococcus lacustris</name>
    <name type="common">Green alga</name>
    <name type="synonym">Haematococcus pluvialis</name>
    <dbReference type="NCBI Taxonomy" id="44745"/>
    <lineage>
        <taxon>Eukaryota</taxon>
        <taxon>Viridiplantae</taxon>
        <taxon>Chlorophyta</taxon>
        <taxon>core chlorophytes</taxon>
        <taxon>Chlorophyceae</taxon>
        <taxon>CS clade</taxon>
        <taxon>Chlamydomonadales</taxon>
        <taxon>Haematococcaceae</taxon>
        <taxon>Haematococcus</taxon>
    </lineage>
</organism>
<feature type="domain" description="Retrovirus-related Pol polyprotein from transposon TNT 1-94-like beta-barrel" evidence="1">
    <location>
        <begin position="84"/>
        <end position="146"/>
    </location>
</feature>
<dbReference type="Proteomes" id="UP000485058">
    <property type="component" value="Unassembled WGS sequence"/>
</dbReference>
<dbReference type="Pfam" id="PF22936">
    <property type="entry name" value="Pol_BBD"/>
    <property type="match status" value="1"/>
</dbReference>
<evidence type="ECO:0000313" key="3">
    <source>
        <dbReference type="Proteomes" id="UP000485058"/>
    </source>
</evidence>